<name>A0A7X1B652_9BACT</name>
<dbReference type="SUPFAM" id="SSF63892">
    <property type="entry name" value="Pyridoxine 5'-phosphate synthase"/>
    <property type="match status" value="1"/>
</dbReference>
<dbReference type="EC" id="2.6.99.2" evidence="4 5"/>
<feature type="binding site" evidence="4">
    <location>
        <position position="63"/>
    </location>
    <ligand>
        <name>1-deoxy-D-xylulose 5-phosphate</name>
        <dbReference type="ChEBI" id="CHEBI:57792"/>
    </ligand>
</feature>
<accession>A0A7X1B652</accession>
<dbReference type="UniPathway" id="UPA00244">
    <property type="reaction ID" value="UER00313"/>
</dbReference>
<reference evidence="6 7" key="1">
    <citation type="submission" date="2020-07" db="EMBL/GenBank/DDBJ databases">
        <authorList>
            <person name="Feng X."/>
        </authorList>
    </citation>
    <scope>NUCLEOTIDE SEQUENCE [LARGE SCALE GENOMIC DNA]</scope>
    <source>
        <strain evidence="6 7">JCM23202</strain>
    </source>
</reference>
<comment type="subcellular location">
    <subcellularLocation>
        <location evidence="4">Cytoplasm</location>
    </subcellularLocation>
</comment>
<dbReference type="InterPro" id="IPR013785">
    <property type="entry name" value="Aldolase_TIM"/>
</dbReference>
<evidence type="ECO:0000256" key="3">
    <source>
        <dbReference type="ARBA" id="ARBA00023096"/>
    </source>
</evidence>
<evidence type="ECO:0000256" key="2">
    <source>
        <dbReference type="ARBA" id="ARBA00022679"/>
    </source>
</evidence>
<organism evidence="6 7">
    <name type="scientific">Pelagicoccus albus</name>
    <dbReference type="NCBI Taxonomy" id="415222"/>
    <lineage>
        <taxon>Bacteria</taxon>
        <taxon>Pseudomonadati</taxon>
        <taxon>Verrucomicrobiota</taxon>
        <taxon>Opitutia</taxon>
        <taxon>Puniceicoccales</taxon>
        <taxon>Pelagicoccaceae</taxon>
        <taxon>Pelagicoccus</taxon>
    </lineage>
</organism>
<comment type="catalytic activity">
    <reaction evidence="4">
        <text>3-amino-2-oxopropyl phosphate + 1-deoxy-D-xylulose 5-phosphate = pyridoxine 5'-phosphate + phosphate + 2 H2O + H(+)</text>
        <dbReference type="Rhea" id="RHEA:15265"/>
        <dbReference type="ChEBI" id="CHEBI:15377"/>
        <dbReference type="ChEBI" id="CHEBI:15378"/>
        <dbReference type="ChEBI" id="CHEBI:43474"/>
        <dbReference type="ChEBI" id="CHEBI:57279"/>
        <dbReference type="ChEBI" id="CHEBI:57792"/>
        <dbReference type="ChEBI" id="CHEBI:58589"/>
        <dbReference type="EC" id="2.6.99.2"/>
    </reaction>
</comment>
<feature type="active site" description="Proton acceptor" evidence="4">
    <location>
        <position position="56"/>
    </location>
</feature>
<keyword evidence="7" id="KW-1185">Reference proteome</keyword>
<dbReference type="InterPro" id="IPR004569">
    <property type="entry name" value="PyrdxlP_synth_PdxJ"/>
</dbReference>
<dbReference type="NCBIfam" id="NF003625">
    <property type="entry name" value="PRK05265.1-3"/>
    <property type="match status" value="1"/>
</dbReference>
<dbReference type="AlphaFoldDB" id="A0A7X1B652"/>
<feature type="binding site" evidence="4">
    <location>
        <begin position="13"/>
        <end position="14"/>
    </location>
    <ligand>
        <name>1-deoxy-D-xylulose 5-phosphate</name>
        <dbReference type="ChEBI" id="CHEBI:57792"/>
    </ligand>
</feature>
<dbReference type="GO" id="GO:0008615">
    <property type="term" value="P:pyridoxine biosynthetic process"/>
    <property type="evidence" value="ECO:0007669"/>
    <property type="project" value="UniProtKB-UniRule"/>
</dbReference>
<dbReference type="CDD" id="cd00003">
    <property type="entry name" value="PNPsynthase"/>
    <property type="match status" value="1"/>
</dbReference>
<dbReference type="GO" id="GO:0005829">
    <property type="term" value="C:cytosol"/>
    <property type="evidence" value="ECO:0007669"/>
    <property type="project" value="TreeGrafter"/>
</dbReference>
<dbReference type="PANTHER" id="PTHR30456">
    <property type="entry name" value="PYRIDOXINE 5'-PHOSPHATE SYNTHASE"/>
    <property type="match status" value="1"/>
</dbReference>
<proteinExistence type="inferred from homology"/>
<evidence type="ECO:0000313" key="7">
    <source>
        <dbReference type="Proteomes" id="UP000526501"/>
    </source>
</evidence>
<dbReference type="HAMAP" id="MF_00279">
    <property type="entry name" value="PdxJ"/>
    <property type="match status" value="1"/>
</dbReference>
<feature type="binding site" evidence="4">
    <location>
        <begin position="226"/>
        <end position="227"/>
    </location>
    <ligand>
        <name>3-amino-2-oxopropyl phosphate</name>
        <dbReference type="ChEBI" id="CHEBI:57279"/>
    </ligand>
</feature>
<feature type="binding site" evidence="4">
    <location>
        <position position="113"/>
    </location>
    <ligand>
        <name>1-deoxy-D-xylulose 5-phosphate</name>
        <dbReference type="ChEBI" id="CHEBI:57792"/>
    </ligand>
</feature>
<dbReference type="GO" id="GO:0033856">
    <property type="term" value="F:pyridoxine 5'-phosphate synthase activity"/>
    <property type="evidence" value="ECO:0007669"/>
    <property type="project" value="UniProtKB-UniRule"/>
</dbReference>
<comment type="similarity">
    <text evidence="4">Belongs to the PNP synthase family.</text>
</comment>
<evidence type="ECO:0000256" key="5">
    <source>
        <dbReference type="NCBIfam" id="TIGR00559"/>
    </source>
</evidence>
<evidence type="ECO:0000256" key="4">
    <source>
        <dbReference type="HAMAP-Rule" id="MF_00279"/>
    </source>
</evidence>
<comment type="function">
    <text evidence="4">Catalyzes the complicated ring closure reaction between the two acyclic compounds 1-deoxy-D-xylulose-5-phosphate (DXP) and 3-amino-2-oxopropyl phosphate (1-amino-acetone-3-phosphate or AAP) to form pyridoxine 5'-phosphate (PNP) and inorganic phosphate.</text>
</comment>
<dbReference type="Proteomes" id="UP000526501">
    <property type="component" value="Unassembled WGS sequence"/>
</dbReference>
<feature type="active site" description="Proton donor" evidence="4">
    <location>
        <position position="204"/>
    </location>
</feature>
<feature type="binding site" evidence="4">
    <location>
        <position position="22"/>
    </location>
    <ligand>
        <name>3-amino-2-oxopropyl phosphate</name>
        <dbReference type="ChEBI" id="CHEBI:57279"/>
    </ligand>
</feature>
<feature type="site" description="Transition state stabilizer" evidence="4">
    <location>
        <position position="164"/>
    </location>
</feature>
<keyword evidence="1 4" id="KW-0963">Cytoplasm</keyword>
<dbReference type="PANTHER" id="PTHR30456:SF0">
    <property type="entry name" value="PYRIDOXINE 5'-PHOSPHATE SYNTHASE"/>
    <property type="match status" value="1"/>
</dbReference>
<evidence type="ECO:0000256" key="1">
    <source>
        <dbReference type="ARBA" id="ARBA00022490"/>
    </source>
</evidence>
<evidence type="ECO:0000313" key="6">
    <source>
        <dbReference type="EMBL" id="MBC2606374.1"/>
    </source>
</evidence>
<comment type="pathway">
    <text evidence="4">Cofactor biosynthesis; pyridoxine 5'-phosphate biosynthesis; pyridoxine 5'-phosphate from D-erythrose 4-phosphate: step 5/5.</text>
</comment>
<dbReference type="NCBIfam" id="TIGR00559">
    <property type="entry name" value="pdxJ"/>
    <property type="match status" value="1"/>
</dbReference>
<feature type="binding site" evidence="4">
    <location>
        <position position="58"/>
    </location>
    <ligand>
        <name>1-deoxy-D-xylulose 5-phosphate</name>
        <dbReference type="ChEBI" id="CHEBI:57792"/>
    </ligand>
</feature>
<keyword evidence="3 4" id="KW-0664">Pyridoxine biosynthesis</keyword>
<sequence>MSSKSILLGVNIDHIATLRQARYKDSPRGCGQFVEPDPVMVALLCEKAGAQGITVHPREDARHIQQADVRRLRDCIATRLNMEMAATDEMLAFALEVLPETICVVPESREEVTTEGGLEVAGQYDRIERIVKSAAEAGIESSLFIDPDFAQIEASAKTGAKYIELHTGAYANAYYTAERQVEFNRLAEGAKHAAELGLTVNAGHGINYVNVSEVITIPELHELNIGHSIISRSVFFGIDEAVREMKALMAGA</sequence>
<dbReference type="InterPro" id="IPR036130">
    <property type="entry name" value="Pyridoxine-5'_phos_synth"/>
</dbReference>
<dbReference type="Gene3D" id="3.20.20.70">
    <property type="entry name" value="Aldolase class I"/>
    <property type="match status" value="1"/>
</dbReference>
<dbReference type="RefSeq" id="WP_185660255.1">
    <property type="nucleotide sequence ID" value="NZ_CAWPOO010000012.1"/>
</dbReference>
<dbReference type="Pfam" id="PF03740">
    <property type="entry name" value="PdxJ"/>
    <property type="match status" value="1"/>
</dbReference>
<comment type="subunit">
    <text evidence="4">Homooctamer; tetramer of dimers.</text>
</comment>
<dbReference type="NCBIfam" id="NF003627">
    <property type="entry name" value="PRK05265.1-5"/>
    <property type="match status" value="1"/>
</dbReference>
<keyword evidence="2 4" id="KW-0808">Transferase</keyword>
<feature type="binding site" evidence="4">
    <location>
        <position position="205"/>
    </location>
    <ligand>
        <name>3-amino-2-oxopropyl phosphate</name>
        <dbReference type="ChEBI" id="CHEBI:57279"/>
    </ligand>
</feature>
<feature type="binding site" evidence="4">
    <location>
        <position position="11"/>
    </location>
    <ligand>
        <name>3-amino-2-oxopropyl phosphate</name>
        <dbReference type="ChEBI" id="CHEBI:57279"/>
    </ligand>
</feature>
<dbReference type="EMBL" id="JACHVC010000012">
    <property type="protein sequence ID" value="MBC2606374.1"/>
    <property type="molecule type" value="Genomic_DNA"/>
</dbReference>
<comment type="caution">
    <text evidence="6">The sequence shown here is derived from an EMBL/GenBank/DDBJ whole genome shotgun (WGS) entry which is preliminary data.</text>
</comment>
<feature type="active site" description="Proton acceptor" evidence="4">
    <location>
        <position position="83"/>
    </location>
</feature>
<protein>
    <recommendedName>
        <fullName evidence="4 5">Pyridoxine 5'-phosphate synthase</fullName>
        <shortName evidence="4">PNP synthase</shortName>
        <ecNumber evidence="4 5">2.6.99.2</ecNumber>
    </recommendedName>
</protein>
<gene>
    <name evidence="4" type="primary">pdxJ</name>
    <name evidence="6" type="ORF">H5P27_09985</name>
</gene>